<dbReference type="GO" id="GO:0015979">
    <property type="term" value="P:photosynthesis"/>
    <property type="evidence" value="ECO:0007669"/>
    <property type="project" value="UniProtKB-KW"/>
</dbReference>
<dbReference type="AlphaFoldDB" id="A0A557SDC8"/>
<dbReference type="Proteomes" id="UP000318349">
    <property type="component" value="Unassembled WGS sequence"/>
</dbReference>
<evidence type="ECO:0000256" key="1">
    <source>
        <dbReference type="ARBA" id="ARBA00022531"/>
    </source>
</evidence>
<dbReference type="Pfam" id="PF14870">
    <property type="entry name" value="PSII_BNR"/>
    <property type="match status" value="2"/>
</dbReference>
<dbReference type="PANTHER" id="PTHR47199:SF2">
    <property type="entry name" value="PHOTOSYSTEM II STABILITY_ASSEMBLY FACTOR HCF136, CHLOROPLASTIC"/>
    <property type="match status" value="1"/>
</dbReference>
<dbReference type="Gene3D" id="2.130.10.10">
    <property type="entry name" value="YVTN repeat-like/Quinoprotein amine dehydrogenase"/>
    <property type="match status" value="2"/>
</dbReference>
<keyword evidence="3" id="KW-0732">Signal</keyword>
<evidence type="ECO:0000256" key="2">
    <source>
        <dbReference type="ARBA" id="ARBA00023276"/>
    </source>
</evidence>
<keyword evidence="1" id="KW-0602">Photosynthesis</keyword>
<dbReference type="InterPro" id="IPR028203">
    <property type="entry name" value="PSII_CF48-like_dom"/>
</dbReference>
<evidence type="ECO:0000313" key="5">
    <source>
        <dbReference type="EMBL" id="TVO75394.1"/>
    </source>
</evidence>
<accession>A0A557SDC8</accession>
<dbReference type="GO" id="GO:0009523">
    <property type="term" value="C:photosystem II"/>
    <property type="evidence" value="ECO:0007669"/>
    <property type="project" value="UniProtKB-KW"/>
</dbReference>
<dbReference type="SUPFAM" id="SSF110296">
    <property type="entry name" value="Oligoxyloglucan reducing end-specific cellobiohydrolase"/>
    <property type="match status" value="1"/>
</dbReference>
<feature type="domain" description="Photosynthesis system II assembly factor Ycf48/Hcf136-like" evidence="4">
    <location>
        <begin position="82"/>
        <end position="130"/>
    </location>
</feature>
<reference evidence="5 6" key="1">
    <citation type="submission" date="2019-07" db="EMBL/GenBank/DDBJ databases">
        <title>The pathways for chlorine oxyanion respiration interact through the shared metabolite chlorate.</title>
        <authorList>
            <person name="Barnum T.P."/>
            <person name="Cheng Y."/>
            <person name="Hill K.A."/>
            <person name="Lucas L.N."/>
            <person name="Carlson H.K."/>
            <person name="Coates J.D."/>
        </authorList>
    </citation>
    <scope>NUCLEOTIDE SEQUENCE [LARGE SCALE GENOMIC DNA]</scope>
    <source>
        <strain evidence="5 6">SFB-1</strain>
    </source>
</reference>
<dbReference type="GO" id="GO:0016787">
    <property type="term" value="F:hydrolase activity"/>
    <property type="evidence" value="ECO:0007669"/>
    <property type="project" value="UniProtKB-KW"/>
</dbReference>
<evidence type="ECO:0000313" key="6">
    <source>
        <dbReference type="Proteomes" id="UP000318349"/>
    </source>
</evidence>
<feature type="signal peptide" evidence="3">
    <location>
        <begin position="1"/>
        <end position="30"/>
    </location>
</feature>
<comment type="caution">
    <text evidence="5">The sequence shown here is derived from an EMBL/GenBank/DDBJ whole genome shotgun (WGS) entry which is preliminary data.</text>
</comment>
<protein>
    <submittedName>
        <fullName evidence="5">Glycosyl hydrolase</fullName>
    </submittedName>
</protein>
<gene>
    <name evidence="5" type="ORF">FHP89_13660</name>
</gene>
<evidence type="ECO:0000259" key="4">
    <source>
        <dbReference type="Pfam" id="PF14870"/>
    </source>
</evidence>
<keyword evidence="5" id="KW-0378">Hydrolase</keyword>
<keyword evidence="2" id="KW-0604">Photosystem II</keyword>
<feature type="domain" description="Photosynthesis system II assembly factor Ycf48/Hcf136-like" evidence="4">
    <location>
        <begin position="172"/>
        <end position="288"/>
    </location>
</feature>
<evidence type="ECO:0000256" key="3">
    <source>
        <dbReference type="SAM" id="SignalP"/>
    </source>
</evidence>
<dbReference type="PANTHER" id="PTHR47199">
    <property type="entry name" value="PHOTOSYSTEM II STABILITY/ASSEMBLY FACTOR HCF136, CHLOROPLASTIC"/>
    <property type="match status" value="1"/>
</dbReference>
<name>A0A557SDC8_9RHOO</name>
<dbReference type="InterPro" id="IPR015943">
    <property type="entry name" value="WD40/YVTN_repeat-like_dom_sf"/>
</dbReference>
<feature type="chain" id="PRO_5021999542" evidence="3">
    <location>
        <begin position="31"/>
        <end position="371"/>
    </location>
</feature>
<dbReference type="EMBL" id="VMNI01000013">
    <property type="protein sequence ID" value="TVO75394.1"/>
    <property type="molecule type" value="Genomic_DNA"/>
</dbReference>
<organism evidence="5 6">
    <name type="scientific">Denitromonas halophila</name>
    <dbReference type="NCBI Taxonomy" id="1629404"/>
    <lineage>
        <taxon>Bacteria</taxon>
        <taxon>Pseudomonadati</taxon>
        <taxon>Pseudomonadota</taxon>
        <taxon>Betaproteobacteria</taxon>
        <taxon>Rhodocyclales</taxon>
        <taxon>Zoogloeaceae</taxon>
        <taxon>Denitromonas</taxon>
    </lineage>
</organism>
<sequence length="371" mass="39892">MLLHPFSILLFRRTLGAFILSAALASPAYSADAVLRFNDPLDTPARIRSDPQSRPLMAVARAGARLIAVGARGLIVTSSDEGRRWTQVVSPVQSDLLAVRFVDGTHGWAVGHDGVILASTDGGLQWVKQLDGRKAKDIFERYYASQPGGSGIETAKITLNANLGSGPALPWLDVWFENTRKGYVVGSFGMLAVTRDGGQSWQPQFEHIDNPDALNLNAIRGVGDDLFIAGERGRVFRLDRDSERFIATDTGYRGSFFGLVGQGSELRAFGLRGTVYRSDDGGAHWAAEPLSGDQTYTAAVTDAGRYVLGNLAGQLLIGAWPNAAPRMTPLDPPLRLTGMTTTRDGLLVLTSLDGVRVVRLPESSSAAKRAD</sequence>
<proteinExistence type="predicted"/>